<dbReference type="InterPro" id="IPR029058">
    <property type="entry name" value="AB_hydrolase_fold"/>
</dbReference>
<evidence type="ECO:0000256" key="1">
    <source>
        <dbReference type="ARBA" id="ARBA00005622"/>
    </source>
</evidence>
<evidence type="ECO:0000256" key="5">
    <source>
        <dbReference type="PROSITE-ProRule" id="PRU00339"/>
    </source>
</evidence>
<keyword evidence="7" id="KW-1185">Reference proteome</keyword>
<dbReference type="InterPro" id="IPR013105">
    <property type="entry name" value="TPR_2"/>
</dbReference>
<dbReference type="GO" id="GO:0016788">
    <property type="term" value="F:hydrolase activity, acting on ester bonds"/>
    <property type="evidence" value="ECO:0007669"/>
    <property type="project" value="TreeGrafter"/>
</dbReference>
<dbReference type="AlphaFoldDB" id="A0A3G6TIT5"/>
<gene>
    <name evidence="6" type="ORF">EG339_15870</name>
</gene>
<organism evidence="6 7">
    <name type="scientific">Chryseobacterium bernardetii</name>
    <dbReference type="NCBI Taxonomy" id="1241978"/>
    <lineage>
        <taxon>Bacteria</taxon>
        <taxon>Pseudomonadati</taxon>
        <taxon>Bacteroidota</taxon>
        <taxon>Flavobacteriia</taxon>
        <taxon>Flavobacteriales</taxon>
        <taxon>Weeksellaceae</taxon>
        <taxon>Chryseobacterium group</taxon>
        <taxon>Chryseobacterium</taxon>
    </lineage>
</organism>
<comment type="similarity">
    <text evidence="1">Belongs to the esterase D family.</text>
</comment>
<dbReference type="PANTHER" id="PTHR40841:SF2">
    <property type="entry name" value="SIDEROPHORE-DEGRADING ESTERASE (EUROFUNG)"/>
    <property type="match status" value="1"/>
</dbReference>
<keyword evidence="4 5" id="KW-0802">TPR repeat</keyword>
<dbReference type="SUPFAM" id="SSF48452">
    <property type="entry name" value="TPR-like"/>
    <property type="match status" value="1"/>
</dbReference>
<dbReference type="Gene3D" id="1.25.40.10">
    <property type="entry name" value="Tetratricopeptide repeat domain"/>
    <property type="match status" value="1"/>
</dbReference>
<dbReference type="PROSITE" id="PS50005">
    <property type="entry name" value="TPR"/>
    <property type="match status" value="1"/>
</dbReference>
<keyword evidence="2" id="KW-0677">Repeat</keyword>
<evidence type="ECO:0000256" key="2">
    <source>
        <dbReference type="ARBA" id="ARBA00022737"/>
    </source>
</evidence>
<proteinExistence type="inferred from homology"/>
<dbReference type="Pfam" id="PF07719">
    <property type="entry name" value="TPR_2"/>
    <property type="match status" value="1"/>
</dbReference>
<dbReference type="Proteomes" id="UP000271193">
    <property type="component" value="Chromosome"/>
</dbReference>
<evidence type="ECO:0000256" key="3">
    <source>
        <dbReference type="ARBA" id="ARBA00022801"/>
    </source>
</evidence>
<dbReference type="PROSITE" id="PS50293">
    <property type="entry name" value="TPR_REGION"/>
    <property type="match status" value="1"/>
</dbReference>
<name>A0A3G6TIT5_9FLAO</name>
<evidence type="ECO:0000313" key="7">
    <source>
        <dbReference type="Proteomes" id="UP000271193"/>
    </source>
</evidence>
<feature type="repeat" description="TPR" evidence="5">
    <location>
        <begin position="347"/>
        <end position="380"/>
    </location>
</feature>
<reference evidence="7" key="1">
    <citation type="submission" date="2018-11" db="EMBL/GenBank/DDBJ databases">
        <title>Proposal to divide the Flavobacteriaceae and reorganize its genera based on Amino Acid Identity values calculated from whole genome sequences.</title>
        <authorList>
            <person name="Nicholson A.C."/>
            <person name="Gulvik C.A."/>
            <person name="Whitney A.M."/>
            <person name="Humrighouse B.W."/>
            <person name="Bell M."/>
            <person name="Holmes B."/>
            <person name="Steigerwalt A.G."/>
            <person name="Villarma A."/>
            <person name="Sheth M."/>
            <person name="Batra D."/>
            <person name="Pryor J."/>
            <person name="Bernardet J.-F."/>
            <person name="Hugo C."/>
            <person name="Kampfer P."/>
            <person name="Newman J."/>
            <person name="McQuiston J.R."/>
        </authorList>
    </citation>
    <scope>NUCLEOTIDE SEQUENCE [LARGE SCALE GENOMIC DNA]</scope>
    <source>
        <strain evidence="7">G0229</strain>
    </source>
</reference>
<keyword evidence="3" id="KW-0378">Hydrolase</keyword>
<dbReference type="SUPFAM" id="SSF53474">
    <property type="entry name" value="alpha/beta-Hydrolases"/>
    <property type="match status" value="1"/>
</dbReference>
<dbReference type="EMBL" id="CP033932">
    <property type="protein sequence ID" value="AZB27689.1"/>
    <property type="molecule type" value="Genomic_DNA"/>
</dbReference>
<dbReference type="PANTHER" id="PTHR40841">
    <property type="entry name" value="SIDEROPHORE TRIACETYLFUSARININE C ESTERASE"/>
    <property type="match status" value="1"/>
</dbReference>
<accession>A0A3G6TIT5</accession>
<evidence type="ECO:0000313" key="6">
    <source>
        <dbReference type="EMBL" id="AZB27689.1"/>
    </source>
</evidence>
<dbReference type="InterPro" id="IPR052558">
    <property type="entry name" value="Siderophore_Hydrolase_D"/>
</dbReference>
<sequence>MINNGKSLAYKLILTIVLVVSSIHLSYSQEPLPFRNQISKVFHSKVLNEDRQFWIYLPEGYDKGNKLYPVIYLLDPDQNFAYVTEMERFLSDRYRMPKSIVVGIVNTDRVRDFTPVHSMTFHGKFDNSLRNTGGAKKFLSFLQQEAVPFIESNFRTAPYRTLEGHSLGGLFSLYCKNEAPEMFQSYIIISPAIYGGNMAILQQFSEALQKNISRIGYLHLSIGDEPDGFGPVRTLNENLKKYADNKLIWNFKQYSNEDHFSVGYQSMYDGLKFIYSKWFLDPRDTSKVKSYMDIKTHFDTLSGLYGYQVIPDEDFLNESGYQRLNNNDFVHAIEIFTENVRNNPQSANAYDSLGEAYMKSGNKNSAIKNYEKSIKLDPHNQNAVHMLQELKK</sequence>
<dbReference type="InterPro" id="IPR019734">
    <property type="entry name" value="TPR_rpt"/>
</dbReference>
<dbReference type="Pfam" id="PF00756">
    <property type="entry name" value="Esterase"/>
    <property type="match status" value="1"/>
</dbReference>
<dbReference type="InterPro" id="IPR000801">
    <property type="entry name" value="Esterase-like"/>
</dbReference>
<protein>
    <submittedName>
        <fullName evidence="6">Tetratricopeptide repeat protein</fullName>
    </submittedName>
</protein>
<dbReference type="KEGG" id="cben:EG339_15870"/>
<dbReference type="Gene3D" id="3.40.50.1820">
    <property type="entry name" value="alpha/beta hydrolase"/>
    <property type="match status" value="1"/>
</dbReference>
<evidence type="ECO:0000256" key="4">
    <source>
        <dbReference type="ARBA" id="ARBA00022803"/>
    </source>
</evidence>
<dbReference type="SMART" id="SM00028">
    <property type="entry name" value="TPR"/>
    <property type="match status" value="1"/>
</dbReference>
<dbReference type="InterPro" id="IPR011990">
    <property type="entry name" value="TPR-like_helical_dom_sf"/>
</dbReference>